<evidence type="ECO:0000313" key="1">
    <source>
        <dbReference type="EMBL" id="KAK1125044.1"/>
    </source>
</evidence>
<evidence type="ECO:0000313" key="2">
    <source>
        <dbReference type="Proteomes" id="UP001177670"/>
    </source>
</evidence>
<dbReference type="Proteomes" id="UP001177670">
    <property type="component" value="Unassembled WGS sequence"/>
</dbReference>
<gene>
    <name evidence="1" type="ORF">K0M31_006382</name>
</gene>
<proteinExistence type="predicted"/>
<keyword evidence="2" id="KW-1185">Reference proteome</keyword>
<comment type="caution">
    <text evidence="1">The sequence shown here is derived from an EMBL/GenBank/DDBJ whole genome shotgun (WGS) entry which is preliminary data.</text>
</comment>
<name>A0AA40FTJ5_9HYME</name>
<protein>
    <submittedName>
        <fullName evidence="1">Uncharacterized protein</fullName>
    </submittedName>
</protein>
<dbReference type="AlphaFoldDB" id="A0AA40FTJ5"/>
<dbReference type="EMBL" id="JAHYIQ010000017">
    <property type="protein sequence ID" value="KAK1125044.1"/>
    <property type="molecule type" value="Genomic_DNA"/>
</dbReference>
<accession>A0AA40FTJ5</accession>
<sequence length="103" mass="11026">MFSVRRCEILRGVSGRINQKLPSTKDGQDIDASPVSLIENVRKDLAVTRAATSISIEADRMSGPVRLKGIGAIPCSEVCQALNSETVKGIVVTRSRGIESSLN</sequence>
<reference evidence="1" key="1">
    <citation type="submission" date="2021-10" db="EMBL/GenBank/DDBJ databases">
        <title>Melipona bicolor Genome sequencing and assembly.</title>
        <authorList>
            <person name="Araujo N.S."/>
            <person name="Arias M.C."/>
        </authorList>
    </citation>
    <scope>NUCLEOTIDE SEQUENCE</scope>
    <source>
        <strain evidence="1">USP_2M_L1-L4_2017</strain>
        <tissue evidence="1">Whole body</tissue>
    </source>
</reference>
<organism evidence="1 2">
    <name type="scientific">Melipona bicolor</name>
    <dbReference type="NCBI Taxonomy" id="60889"/>
    <lineage>
        <taxon>Eukaryota</taxon>
        <taxon>Metazoa</taxon>
        <taxon>Ecdysozoa</taxon>
        <taxon>Arthropoda</taxon>
        <taxon>Hexapoda</taxon>
        <taxon>Insecta</taxon>
        <taxon>Pterygota</taxon>
        <taxon>Neoptera</taxon>
        <taxon>Endopterygota</taxon>
        <taxon>Hymenoptera</taxon>
        <taxon>Apocrita</taxon>
        <taxon>Aculeata</taxon>
        <taxon>Apoidea</taxon>
        <taxon>Anthophila</taxon>
        <taxon>Apidae</taxon>
        <taxon>Melipona</taxon>
    </lineage>
</organism>